<dbReference type="Proteomes" id="UP000192505">
    <property type="component" value="Unassembled WGS sequence"/>
</dbReference>
<dbReference type="AlphaFoldDB" id="A0A1W9KYJ9"/>
<dbReference type="Pfam" id="PF04314">
    <property type="entry name" value="PCuAC"/>
    <property type="match status" value="1"/>
</dbReference>
<proteinExistence type="predicted"/>
<reference evidence="2 3" key="1">
    <citation type="submission" date="2017-01" db="EMBL/GenBank/DDBJ databases">
        <title>Novel large sulfur bacteria in the metagenomes of groundwater-fed chemosynthetic microbial mats in the Lake Huron basin.</title>
        <authorList>
            <person name="Sharrar A.M."/>
            <person name="Flood B.E."/>
            <person name="Bailey J.V."/>
            <person name="Jones D.S."/>
            <person name="Biddanda B."/>
            <person name="Ruberg S.A."/>
            <person name="Marcus D.N."/>
            <person name="Dick G.J."/>
        </authorList>
    </citation>
    <scope>NUCLEOTIDE SEQUENCE [LARGE SCALE GENOMIC DNA]</scope>
    <source>
        <strain evidence="2">A7</strain>
    </source>
</reference>
<feature type="signal peptide" evidence="1">
    <location>
        <begin position="1"/>
        <end position="19"/>
    </location>
</feature>
<name>A0A1W9KYJ9_9BURK</name>
<gene>
    <name evidence="2" type="ORF">BWK72_00785</name>
</gene>
<organism evidence="2 3">
    <name type="scientific">Rhodoferax ferrireducens</name>
    <dbReference type="NCBI Taxonomy" id="192843"/>
    <lineage>
        <taxon>Bacteria</taxon>
        <taxon>Pseudomonadati</taxon>
        <taxon>Pseudomonadota</taxon>
        <taxon>Betaproteobacteria</taxon>
        <taxon>Burkholderiales</taxon>
        <taxon>Comamonadaceae</taxon>
        <taxon>Rhodoferax</taxon>
    </lineage>
</organism>
<protein>
    <recommendedName>
        <fullName evidence="4">Copper chaperone PCu(A)C</fullName>
    </recommendedName>
</protein>
<keyword evidence="1" id="KW-0732">Signal</keyword>
<dbReference type="PANTHER" id="PTHR36302">
    <property type="entry name" value="BLR7088 PROTEIN"/>
    <property type="match status" value="1"/>
</dbReference>
<dbReference type="SUPFAM" id="SSF110087">
    <property type="entry name" value="DR1885-like metal-binding protein"/>
    <property type="match status" value="1"/>
</dbReference>
<dbReference type="EMBL" id="MTEI01000001">
    <property type="protein sequence ID" value="OQW89817.1"/>
    <property type="molecule type" value="Genomic_DNA"/>
</dbReference>
<dbReference type="InterPro" id="IPR036182">
    <property type="entry name" value="PCuAC_sf"/>
</dbReference>
<evidence type="ECO:0000313" key="3">
    <source>
        <dbReference type="Proteomes" id="UP000192505"/>
    </source>
</evidence>
<comment type="caution">
    <text evidence="2">The sequence shown here is derived from an EMBL/GenBank/DDBJ whole genome shotgun (WGS) entry which is preliminary data.</text>
</comment>
<evidence type="ECO:0008006" key="4">
    <source>
        <dbReference type="Google" id="ProtNLM"/>
    </source>
</evidence>
<dbReference type="Gene3D" id="2.60.40.1890">
    <property type="entry name" value="PCu(A)C copper chaperone"/>
    <property type="match status" value="1"/>
</dbReference>
<accession>A0A1W9KYJ9</accession>
<evidence type="ECO:0000256" key="1">
    <source>
        <dbReference type="SAM" id="SignalP"/>
    </source>
</evidence>
<dbReference type="PANTHER" id="PTHR36302:SF1">
    <property type="entry name" value="COPPER CHAPERONE PCU(A)C"/>
    <property type="match status" value="1"/>
</dbReference>
<feature type="chain" id="PRO_5013275595" description="Copper chaperone PCu(A)C" evidence="1">
    <location>
        <begin position="20"/>
        <end position="150"/>
    </location>
</feature>
<evidence type="ECO:0000313" key="2">
    <source>
        <dbReference type="EMBL" id="OQW89817.1"/>
    </source>
</evidence>
<dbReference type="InterPro" id="IPR007410">
    <property type="entry name" value="LpqE-like"/>
</dbReference>
<dbReference type="InterPro" id="IPR058248">
    <property type="entry name" value="Lxx211020-like"/>
</dbReference>
<sequence>MKKLVASLCLLAAATLAQAQVTIQDPWVRGTVPKQQASGAFMQLSASKDTRLIAAQSPVAHVVEIHEMLMDNNIMKMRQIPGLDIVPGRVLELKPGGFHIMLIELKQQLKGGDVVPITLIFEDTQTKKQFTQEVKAPVTALGGGNMPMKH</sequence>